<name>A0AAU8LTF9_9BACT</name>
<dbReference type="PANTHER" id="PTHR10491">
    <property type="entry name" value="DTDP-4-DEHYDRORHAMNOSE REDUCTASE"/>
    <property type="match status" value="1"/>
</dbReference>
<reference evidence="8" key="1">
    <citation type="journal article" date="2024" name="Syst. Appl. Microbiol.">
        <title>First single-strain enrichments of Electrothrix cable bacteria, description of E. aestuarii sp. nov. and E. rattekaaiensis sp. nov., and proposal of a cable bacteria taxonomy following the rules of the SeqCode.</title>
        <authorList>
            <person name="Plum-Jensen L.E."/>
            <person name="Schramm A."/>
            <person name="Marshall I.P.G."/>
        </authorList>
    </citation>
    <scope>NUCLEOTIDE SEQUENCE</scope>
    <source>
        <strain evidence="8">Rat1</strain>
    </source>
</reference>
<dbReference type="InterPro" id="IPR036291">
    <property type="entry name" value="NAD(P)-bd_dom_sf"/>
</dbReference>
<proteinExistence type="inferred from homology"/>
<evidence type="ECO:0000256" key="6">
    <source>
        <dbReference type="RuleBase" id="RU364082"/>
    </source>
</evidence>
<keyword evidence="6" id="KW-0560">Oxidoreductase</keyword>
<evidence type="ECO:0000256" key="1">
    <source>
        <dbReference type="ARBA" id="ARBA00004781"/>
    </source>
</evidence>
<evidence type="ECO:0000256" key="3">
    <source>
        <dbReference type="ARBA" id="ARBA00012929"/>
    </source>
</evidence>
<dbReference type="CDD" id="cd05254">
    <property type="entry name" value="dTDP_HR_like_SDR_e"/>
    <property type="match status" value="1"/>
</dbReference>
<dbReference type="Pfam" id="PF04321">
    <property type="entry name" value="RmlD_sub_bind"/>
    <property type="match status" value="1"/>
</dbReference>
<comment type="pathway">
    <text evidence="1 6">Carbohydrate biosynthesis; dTDP-L-rhamnose biosynthesis.</text>
</comment>
<evidence type="ECO:0000256" key="4">
    <source>
        <dbReference type="ARBA" id="ARBA00017099"/>
    </source>
</evidence>
<organism evidence="8">
    <name type="scientific">Candidatus Electrothrix aestuarii</name>
    <dbReference type="NCBI Taxonomy" id="3062594"/>
    <lineage>
        <taxon>Bacteria</taxon>
        <taxon>Pseudomonadati</taxon>
        <taxon>Thermodesulfobacteriota</taxon>
        <taxon>Desulfobulbia</taxon>
        <taxon>Desulfobulbales</taxon>
        <taxon>Desulfobulbaceae</taxon>
        <taxon>Candidatus Electrothrix</taxon>
    </lineage>
</organism>
<evidence type="ECO:0000259" key="7">
    <source>
        <dbReference type="Pfam" id="PF04321"/>
    </source>
</evidence>
<dbReference type="EMBL" id="CP159373">
    <property type="protein sequence ID" value="XCN72163.1"/>
    <property type="molecule type" value="Genomic_DNA"/>
</dbReference>
<comment type="similarity">
    <text evidence="2 6">Belongs to the dTDP-4-dehydrorhamnose reductase family.</text>
</comment>
<evidence type="ECO:0000313" key="8">
    <source>
        <dbReference type="EMBL" id="XCN72163.1"/>
    </source>
</evidence>
<dbReference type="AlphaFoldDB" id="A0AAU8LTF9"/>
<comment type="catalytic activity">
    <reaction evidence="5">
        <text>dTDP-beta-L-rhamnose + NADP(+) = dTDP-4-dehydro-beta-L-rhamnose + NADPH + H(+)</text>
        <dbReference type="Rhea" id="RHEA:21796"/>
        <dbReference type="ChEBI" id="CHEBI:15378"/>
        <dbReference type="ChEBI" id="CHEBI:57510"/>
        <dbReference type="ChEBI" id="CHEBI:57783"/>
        <dbReference type="ChEBI" id="CHEBI:58349"/>
        <dbReference type="ChEBI" id="CHEBI:62830"/>
        <dbReference type="EC" id="1.1.1.133"/>
    </reaction>
</comment>
<comment type="function">
    <text evidence="6">Catalyzes the reduction of dTDP-6-deoxy-L-lyxo-4-hexulose to yield dTDP-L-rhamnose.</text>
</comment>
<dbReference type="SUPFAM" id="SSF51735">
    <property type="entry name" value="NAD(P)-binding Rossmann-fold domains"/>
    <property type="match status" value="1"/>
</dbReference>
<dbReference type="InterPro" id="IPR005913">
    <property type="entry name" value="dTDP_dehydrorham_reduct"/>
</dbReference>
<evidence type="ECO:0000256" key="2">
    <source>
        <dbReference type="ARBA" id="ARBA00010944"/>
    </source>
</evidence>
<evidence type="ECO:0000256" key="5">
    <source>
        <dbReference type="ARBA" id="ARBA00048200"/>
    </source>
</evidence>
<dbReference type="Gene3D" id="3.40.50.720">
    <property type="entry name" value="NAD(P)-binding Rossmann-like Domain"/>
    <property type="match status" value="1"/>
</dbReference>
<dbReference type="EC" id="1.1.1.133" evidence="3 6"/>
<keyword evidence="6" id="KW-0521">NADP</keyword>
<accession>A0AAU8LTF9</accession>
<dbReference type="InterPro" id="IPR029903">
    <property type="entry name" value="RmlD-like-bd"/>
</dbReference>
<sequence>MKKVLITGAAGQVGRKLTEYLGETGCQIIPVAHVPRDGVISADLRNEATVFRLVKKYAPDIIIHLAAITNLHFCEQNKETAHATNYGITEVITRACSEFRIRMIFFSSDYVFGEYDHFWQEEDLPCPTTQYGIDKAASEWLVRERLSNYAIIRTAQLYGLAKDFVRLVCGALLSRQEFIAYANLVNCPTWIGDLFPMVNKIINYASQGIFHCVGPQAMSRYQYASEIAEVFALKKSYIKAVNLDFSADIRPPVVRLNGTSTYEALHVYPGTLKKNLAL</sequence>
<dbReference type="PANTHER" id="PTHR10491:SF4">
    <property type="entry name" value="METHIONINE ADENOSYLTRANSFERASE 2 SUBUNIT BETA"/>
    <property type="match status" value="1"/>
</dbReference>
<reference evidence="8" key="2">
    <citation type="submission" date="2024-06" db="EMBL/GenBank/DDBJ databases">
        <authorList>
            <person name="Plum-Jensen L.E."/>
            <person name="Schramm A."/>
            <person name="Marshall I.P.G."/>
        </authorList>
    </citation>
    <scope>NUCLEOTIDE SEQUENCE</scope>
    <source>
        <strain evidence="8">Rat1</strain>
    </source>
</reference>
<dbReference type="KEGG" id="eaj:Q3M24_17900"/>
<dbReference type="GO" id="GO:0008831">
    <property type="term" value="F:dTDP-4-dehydrorhamnose reductase activity"/>
    <property type="evidence" value="ECO:0007669"/>
    <property type="project" value="UniProtKB-EC"/>
</dbReference>
<gene>
    <name evidence="8" type="ORF">Q3M24_17900</name>
</gene>
<feature type="domain" description="RmlD-like substrate binding" evidence="7">
    <location>
        <begin position="3"/>
        <end position="243"/>
    </location>
</feature>
<protein>
    <recommendedName>
        <fullName evidence="4 6">dTDP-4-dehydrorhamnose reductase</fullName>
        <ecNumber evidence="3 6">1.1.1.133</ecNumber>
    </recommendedName>
</protein>